<keyword evidence="3" id="KW-1185">Reference proteome</keyword>
<dbReference type="Proteomes" id="UP001204615">
    <property type="component" value="Unassembled WGS sequence"/>
</dbReference>
<accession>A0ABT1F9X1</accession>
<dbReference type="NCBIfam" id="NF047335">
    <property type="entry name" value="T3SS_XAC0095"/>
    <property type="match status" value="1"/>
</dbReference>
<sequence>MSTIDTNDSQATDEALSRDSLRRLVKLRLDVALLARVARTHGADALPDDTTGMRLAEMARSLAWLEARIGQILDSYAMAAEGRDCAEAAPPAPEAATSDAAEPTMDDAATRYMSGITLDQIDAIHALLDSLRAHGDAVNCSQQAEFADATLAVMGDAIYRDAGTLRDLIDAIEAQRLRPPQNARAGVAEAGASYLIPPMRSPTRKAPITVHQHPTYQ</sequence>
<evidence type="ECO:0000313" key="2">
    <source>
        <dbReference type="EMBL" id="MCP1374170.1"/>
    </source>
</evidence>
<feature type="domain" description="XAC0095-like" evidence="1">
    <location>
        <begin position="16"/>
        <end position="75"/>
    </location>
</feature>
<reference evidence="2 3" key="1">
    <citation type="submission" date="2022-06" db="EMBL/GenBank/DDBJ databases">
        <title>Dyella sp. Sa strain:Sa Genome sequencing.</title>
        <authorList>
            <person name="Park S."/>
        </authorList>
    </citation>
    <scope>NUCLEOTIDE SEQUENCE [LARGE SCALE GENOMIC DNA]</scope>
    <source>
        <strain evidence="2 3">Sa</strain>
    </source>
</reference>
<proteinExistence type="predicted"/>
<organism evidence="2 3">
    <name type="scientific">Dyella lutea</name>
    <dbReference type="NCBI Taxonomy" id="2950441"/>
    <lineage>
        <taxon>Bacteria</taxon>
        <taxon>Pseudomonadati</taxon>
        <taxon>Pseudomonadota</taxon>
        <taxon>Gammaproteobacteria</taxon>
        <taxon>Lysobacterales</taxon>
        <taxon>Rhodanobacteraceae</taxon>
        <taxon>Dyella</taxon>
    </lineage>
</organism>
<protein>
    <recommendedName>
        <fullName evidence="1">XAC0095-like domain-containing protein</fullName>
    </recommendedName>
</protein>
<comment type="caution">
    <text evidence="2">The sequence shown here is derived from an EMBL/GenBank/DDBJ whole genome shotgun (WGS) entry which is preliminary data.</text>
</comment>
<dbReference type="Pfam" id="PF26642">
    <property type="entry name" value="XAC0095_dom"/>
    <property type="match status" value="1"/>
</dbReference>
<dbReference type="RefSeq" id="WP_253565993.1">
    <property type="nucleotide sequence ID" value="NZ_JAMZEK010000002.1"/>
</dbReference>
<name>A0ABT1F9X1_9GAMM</name>
<dbReference type="EMBL" id="JAMZEK010000002">
    <property type="protein sequence ID" value="MCP1374170.1"/>
    <property type="molecule type" value="Genomic_DNA"/>
</dbReference>
<dbReference type="InterPro" id="IPR058099">
    <property type="entry name" value="T3SS_XAC0095_dom"/>
</dbReference>
<evidence type="ECO:0000259" key="1">
    <source>
        <dbReference type="Pfam" id="PF26642"/>
    </source>
</evidence>
<evidence type="ECO:0000313" key="3">
    <source>
        <dbReference type="Proteomes" id="UP001204615"/>
    </source>
</evidence>
<gene>
    <name evidence="2" type="ORF">NC595_08855</name>
</gene>